<dbReference type="PANTHER" id="PTHR24421:SF37">
    <property type="entry name" value="SENSOR HISTIDINE KINASE NARS"/>
    <property type="match status" value="1"/>
</dbReference>
<evidence type="ECO:0000256" key="11">
    <source>
        <dbReference type="ARBA" id="ARBA00023012"/>
    </source>
</evidence>
<keyword evidence="4" id="KW-0597">Phosphoprotein</keyword>
<evidence type="ECO:0000256" key="9">
    <source>
        <dbReference type="ARBA" id="ARBA00022840"/>
    </source>
</evidence>
<comment type="subcellular location">
    <subcellularLocation>
        <location evidence="2 13">Cell membrane</location>
        <topology evidence="2 13">Multi-pass membrane protein</topology>
    </subcellularLocation>
</comment>
<reference evidence="16 17" key="1">
    <citation type="submission" date="2023-07" db="EMBL/GenBank/DDBJ databases">
        <title>Genomic Encyclopedia of Type Strains, Phase IV (KMG-IV): sequencing the most valuable type-strain genomes for metagenomic binning, comparative biology and taxonomic classification.</title>
        <authorList>
            <person name="Goeker M."/>
        </authorList>
    </citation>
    <scope>NUCLEOTIDE SEQUENCE [LARGE SCALE GENOMIC DNA]</scope>
    <source>
        <strain evidence="16 17">DSM 105143</strain>
    </source>
</reference>
<name>A0ABT9YU72_9STRE</name>
<evidence type="ECO:0000256" key="8">
    <source>
        <dbReference type="ARBA" id="ARBA00022777"/>
    </source>
</evidence>
<dbReference type="Gene3D" id="1.20.5.1930">
    <property type="match status" value="1"/>
</dbReference>
<evidence type="ECO:0000256" key="13">
    <source>
        <dbReference type="PIRNR" id="PIRNR037431"/>
    </source>
</evidence>
<dbReference type="PROSITE" id="PS50109">
    <property type="entry name" value="HIS_KIN"/>
    <property type="match status" value="1"/>
</dbReference>
<evidence type="ECO:0000256" key="6">
    <source>
        <dbReference type="ARBA" id="ARBA00022692"/>
    </source>
</evidence>
<evidence type="ECO:0000256" key="7">
    <source>
        <dbReference type="ARBA" id="ARBA00022741"/>
    </source>
</evidence>
<dbReference type="InterPro" id="IPR011712">
    <property type="entry name" value="Sig_transdc_His_kin_sub3_dim/P"/>
</dbReference>
<comment type="catalytic activity">
    <reaction evidence="1 13">
        <text>ATP + protein L-histidine = ADP + protein N-phospho-L-histidine.</text>
        <dbReference type="EC" id="2.7.13.3"/>
    </reaction>
</comment>
<keyword evidence="6 14" id="KW-0812">Transmembrane</keyword>
<dbReference type="GO" id="GO:0004673">
    <property type="term" value="F:protein histidine kinase activity"/>
    <property type="evidence" value="ECO:0007669"/>
    <property type="project" value="UniProtKB-EC"/>
</dbReference>
<feature type="domain" description="Histidine kinase" evidence="15">
    <location>
        <begin position="135"/>
        <end position="329"/>
    </location>
</feature>
<evidence type="ECO:0000259" key="15">
    <source>
        <dbReference type="PROSITE" id="PS50109"/>
    </source>
</evidence>
<keyword evidence="5 13" id="KW-0808">Transferase</keyword>
<dbReference type="Gene3D" id="3.30.565.10">
    <property type="entry name" value="Histidine kinase-like ATPase, C-terminal domain"/>
    <property type="match status" value="1"/>
</dbReference>
<dbReference type="InterPro" id="IPR036890">
    <property type="entry name" value="HATPase_C_sf"/>
</dbReference>
<dbReference type="EMBL" id="JAUSTM010000023">
    <property type="protein sequence ID" value="MDQ0223320.1"/>
    <property type="molecule type" value="Genomic_DNA"/>
</dbReference>
<keyword evidence="10 14" id="KW-1133">Transmembrane helix</keyword>
<keyword evidence="3 13" id="KW-1003">Cell membrane</keyword>
<evidence type="ECO:0000313" key="17">
    <source>
        <dbReference type="Proteomes" id="UP001223079"/>
    </source>
</evidence>
<evidence type="ECO:0000256" key="2">
    <source>
        <dbReference type="ARBA" id="ARBA00004651"/>
    </source>
</evidence>
<evidence type="ECO:0000256" key="1">
    <source>
        <dbReference type="ARBA" id="ARBA00000085"/>
    </source>
</evidence>
<gene>
    <name evidence="16" type="ORF">J2S23_001895</name>
</gene>
<feature type="transmembrane region" description="Helical" evidence="14">
    <location>
        <begin position="40"/>
        <end position="64"/>
    </location>
</feature>
<keyword evidence="7 13" id="KW-0547">Nucleotide-binding</keyword>
<keyword evidence="17" id="KW-1185">Reference proteome</keyword>
<feature type="transmembrane region" description="Helical" evidence="14">
    <location>
        <begin position="7"/>
        <end position="28"/>
    </location>
</feature>
<accession>A0ABT9YU72</accession>
<evidence type="ECO:0000256" key="3">
    <source>
        <dbReference type="ARBA" id="ARBA00022475"/>
    </source>
</evidence>
<dbReference type="RefSeq" id="WP_307122470.1">
    <property type="nucleotide sequence ID" value="NZ_JAUSTM010000023.1"/>
</dbReference>
<keyword evidence="8 13" id="KW-0418">Kinase</keyword>
<organism evidence="16 17">
    <name type="scientific">Streptococcus moroccensis</name>
    <dbReference type="NCBI Taxonomy" id="1451356"/>
    <lineage>
        <taxon>Bacteria</taxon>
        <taxon>Bacillati</taxon>
        <taxon>Bacillota</taxon>
        <taxon>Bacilli</taxon>
        <taxon>Lactobacillales</taxon>
        <taxon>Streptococcaceae</taxon>
        <taxon>Streptococcus</taxon>
    </lineage>
</organism>
<dbReference type="PANTHER" id="PTHR24421">
    <property type="entry name" value="NITRATE/NITRITE SENSOR PROTEIN NARX-RELATED"/>
    <property type="match status" value="1"/>
</dbReference>
<evidence type="ECO:0000256" key="5">
    <source>
        <dbReference type="ARBA" id="ARBA00022679"/>
    </source>
</evidence>
<dbReference type="Proteomes" id="UP001223079">
    <property type="component" value="Unassembled WGS sequence"/>
</dbReference>
<comment type="caution">
    <text evidence="16">The sequence shown here is derived from an EMBL/GenBank/DDBJ whole genome shotgun (WGS) entry which is preliminary data.</text>
</comment>
<protein>
    <recommendedName>
        <fullName evidence="13">Sensor histidine kinase</fullName>
        <ecNumber evidence="13">2.7.13.3</ecNumber>
    </recommendedName>
</protein>
<evidence type="ECO:0000256" key="12">
    <source>
        <dbReference type="ARBA" id="ARBA00023136"/>
    </source>
</evidence>
<evidence type="ECO:0000256" key="4">
    <source>
        <dbReference type="ARBA" id="ARBA00022553"/>
    </source>
</evidence>
<keyword evidence="9 13" id="KW-0067">ATP-binding</keyword>
<evidence type="ECO:0000313" key="16">
    <source>
        <dbReference type="EMBL" id="MDQ0223320.1"/>
    </source>
</evidence>
<sequence length="341" mass="38869">MRKSEVFLIFIYSGLVVLMIATTLMSLFNIDLLNYVDNWLFISRLVLILGLFSLSLAILVLVLLQIATLNTRYQLNRQLKRILNNQPLRKQADDEYSLVLQRLSNKMNEVTQTLQQIENGELENRETIVEEERKRVARDLHDTVSQELFAASMVLSGLSGQLATLKTEQISQQLQTVSGILDSAQKELRILLLHLRPLELEGKTLVDGFQLILQEVRDKSDIKVVFNHDDIDVPKTIEAHIFRIAQEFINNTLRHAQAKNLAVYLFQNEHELQLRMTDDGIGYDPQEIGEVSYGLKNIRERVADMAGTVRVTTASRKGVAMDIRVPLITRSENGQDNSDIS</sequence>
<dbReference type="InterPro" id="IPR050482">
    <property type="entry name" value="Sensor_HK_TwoCompSys"/>
</dbReference>
<evidence type="ECO:0000256" key="14">
    <source>
        <dbReference type="SAM" id="Phobius"/>
    </source>
</evidence>
<proteinExistence type="predicted"/>
<dbReference type="CDD" id="cd16917">
    <property type="entry name" value="HATPase_UhpB-NarQ-NarX-like"/>
    <property type="match status" value="1"/>
</dbReference>
<dbReference type="EC" id="2.7.13.3" evidence="13"/>
<dbReference type="PIRSF" id="PIRSF037431">
    <property type="entry name" value="STHK_LiaS"/>
    <property type="match status" value="1"/>
</dbReference>
<keyword evidence="12 13" id="KW-0472">Membrane</keyword>
<dbReference type="Pfam" id="PF07730">
    <property type="entry name" value="HisKA_3"/>
    <property type="match status" value="1"/>
</dbReference>
<dbReference type="InterPro" id="IPR005467">
    <property type="entry name" value="His_kinase_dom"/>
</dbReference>
<dbReference type="InterPro" id="IPR017202">
    <property type="entry name" value="LiaS/VraS"/>
</dbReference>
<keyword evidence="11 13" id="KW-0902">Two-component regulatory system</keyword>
<evidence type="ECO:0000256" key="10">
    <source>
        <dbReference type="ARBA" id="ARBA00022989"/>
    </source>
</evidence>
<dbReference type="SUPFAM" id="SSF55874">
    <property type="entry name" value="ATPase domain of HSP90 chaperone/DNA topoisomerase II/histidine kinase"/>
    <property type="match status" value="1"/>
</dbReference>
<dbReference type="SMART" id="SM00387">
    <property type="entry name" value="HATPase_c"/>
    <property type="match status" value="1"/>
</dbReference>
<dbReference type="Pfam" id="PF02518">
    <property type="entry name" value="HATPase_c"/>
    <property type="match status" value="1"/>
</dbReference>
<dbReference type="InterPro" id="IPR003594">
    <property type="entry name" value="HATPase_dom"/>
</dbReference>